<sequence length="363" mass="40333">MSSPPPPPARREGGRVLVTGLPEGSEFGIDCQTWRVGPRFGGLRGVPAGVHFVHCGLPRTGVFVVLGPGEAVLLRWDEAEARLGPPGPAPAPTPAPTPTLAPYPRGRRRRWAALSALVDRRAVERLQPSSRTVLAQAEVLPVLALPTPADRARALPPAPAPACRSYREGLRRLPALRPGPGTRLRFTPLPRRLCPHGAHPAEVTRNALDRTSALRDVLRRRYPHCPGDLLAELQFAFICFLIGHVYDAFEHWKELLDLLCRSEVAMTEMPDFYSTLITVLYHQLNEVPPDFFVDIVSQDNFLTTTLQVFFSYIGSPTVDRALRRKAEKFKVHLTKKFKWDFEEEPEDCAPVVVELPEGVVIPD</sequence>
<dbReference type="GO" id="GO:0000244">
    <property type="term" value="P:spliceosomal tri-snRNP complex assembly"/>
    <property type="evidence" value="ECO:0000318"/>
    <property type="project" value="GO_Central"/>
</dbReference>
<evidence type="ECO:0000313" key="12">
    <source>
        <dbReference type="Ensembl" id="ENSOANP00000040486.1"/>
    </source>
</evidence>
<dbReference type="KEGG" id="oaa:100086721"/>
<evidence type="ECO:0000256" key="7">
    <source>
        <dbReference type="ARBA" id="ARBA00030625"/>
    </source>
</evidence>
<feature type="domain" description="AAR2 N-terminal" evidence="11">
    <location>
        <begin position="13"/>
        <end position="128"/>
    </location>
</feature>
<dbReference type="Gene3D" id="2.60.34.20">
    <property type="match status" value="1"/>
</dbReference>
<keyword evidence="6" id="KW-0508">mRNA splicing</keyword>
<feature type="region of interest" description="Disordered" evidence="9">
    <location>
        <begin position="83"/>
        <end position="105"/>
    </location>
</feature>
<dbReference type="CDD" id="cd13777">
    <property type="entry name" value="Aar2_N"/>
    <property type="match status" value="1"/>
</dbReference>
<comment type="function">
    <text evidence="1">Component of the U5 snRNP complex that is required for spliceosome assembly and for pre-mRNA splicing.</text>
</comment>
<evidence type="ECO:0000256" key="2">
    <source>
        <dbReference type="ARBA" id="ARBA00006281"/>
    </source>
</evidence>
<comment type="subunit">
    <text evidence="8">Interacts with PRPF8 (via RNase H homology domain). Component of a U5 snRNP complex that contains PRPF8.</text>
</comment>
<feature type="domain" description="AAR2 C-terminal" evidence="10">
    <location>
        <begin position="186"/>
        <end position="342"/>
    </location>
</feature>
<dbReference type="CDD" id="cd13778">
    <property type="entry name" value="Aar2_C"/>
    <property type="match status" value="1"/>
</dbReference>
<dbReference type="AlphaFoldDB" id="A0A6I8NII6"/>
<dbReference type="Proteomes" id="UP000002279">
    <property type="component" value="Unplaced"/>
</dbReference>
<evidence type="ECO:0000256" key="3">
    <source>
        <dbReference type="ARBA" id="ARBA00016372"/>
    </source>
</evidence>
<dbReference type="OrthoDB" id="201752at2759"/>
<proteinExistence type="inferred from homology"/>
<evidence type="ECO:0000256" key="1">
    <source>
        <dbReference type="ARBA" id="ARBA00003708"/>
    </source>
</evidence>
<evidence type="ECO:0000259" key="10">
    <source>
        <dbReference type="Pfam" id="PF05282"/>
    </source>
</evidence>
<dbReference type="FunCoup" id="A0A6I8NII6">
    <property type="interactions" value="1592"/>
</dbReference>
<evidence type="ECO:0000259" key="11">
    <source>
        <dbReference type="Pfam" id="PF20981"/>
    </source>
</evidence>
<evidence type="ECO:0000313" key="13">
    <source>
        <dbReference type="Proteomes" id="UP000002279"/>
    </source>
</evidence>
<dbReference type="Pfam" id="PF20981">
    <property type="entry name" value="AAR2_1st"/>
    <property type="match status" value="1"/>
</dbReference>
<dbReference type="PANTHER" id="PTHR12689">
    <property type="entry name" value="A1 CISTRON SPLICING FACTOR AAR2-RELATED"/>
    <property type="match status" value="1"/>
</dbReference>
<protein>
    <recommendedName>
        <fullName evidence="3">Protein AAR2 homolog</fullName>
    </recommendedName>
    <alternativeName>
        <fullName evidence="7">AAR2 splicing factor homolog</fullName>
    </alternativeName>
</protein>
<evidence type="ECO:0000256" key="9">
    <source>
        <dbReference type="SAM" id="MobiDB-lite"/>
    </source>
</evidence>
<dbReference type="Pfam" id="PF05282">
    <property type="entry name" value="AAR2"/>
    <property type="match status" value="1"/>
</dbReference>
<dbReference type="Gene3D" id="1.25.40.550">
    <property type="entry name" value="Aar2, C-terminal domain-like"/>
    <property type="match status" value="1"/>
</dbReference>
<dbReference type="OMA" id="VWQSGGL"/>
<dbReference type="CTD" id="25980"/>
<comment type="similarity">
    <text evidence="2">Belongs to the AAR2 family.</text>
</comment>
<evidence type="ECO:0000256" key="6">
    <source>
        <dbReference type="ARBA" id="ARBA00023187"/>
    </source>
</evidence>
<organism evidence="12 13">
    <name type="scientific">Ornithorhynchus anatinus</name>
    <name type="common">Duckbill platypus</name>
    <dbReference type="NCBI Taxonomy" id="9258"/>
    <lineage>
        <taxon>Eukaryota</taxon>
        <taxon>Metazoa</taxon>
        <taxon>Chordata</taxon>
        <taxon>Craniata</taxon>
        <taxon>Vertebrata</taxon>
        <taxon>Euteleostomi</taxon>
        <taxon>Mammalia</taxon>
        <taxon>Monotremata</taxon>
        <taxon>Ornithorhynchidae</taxon>
        <taxon>Ornithorhynchus</taxon>
    </lineage>
</organism>
<dbReference type="InterPro" id="IPR007946">
    <property type="entry name" value="AAR2"/>
</dbReference>
<dbReference type="GeneID" id="100086721"/>
<gene>
    <name evidence="12" type="primary">AAR2</name>
</gene>
<dbReference type="FunFam" id="1.25.40.550:FF:000001">
    <property type="entry name" value="AAR2 splicing factor homolog"/>
    <property type="match status" value="1"/>
</dbReference>
<feature type="compositionally biased region" description="Pro residues" evidence="9">
    <location>
        <begin position="85"/>
        <end position="101"/>
    </location>
</feature>
<dbReference type="InterPro" id="IPR033648">
    <property type="entry name" value="AAR2_C"/>
</dbReference>
<evidence type="ECO:0000256" key="4">
    <source>
        <dbReference type="ARBA" id="ARBA00022664"/>
    </source>
</evidence>
<dbReference type="PANTHER" id="PTHR12689:SF4">
    <property type="entry name" value="PROTEIN AAR2 HOMOLOG"/>
    <property type="match status" value="1"/>
</dbReference>
<dbReference type="InterPro" id="IPR038514">
    <property type="entry name" value="AAR2_C_sf"/>
</dbReference>
<dbReference type="InterPro" id="IPR033647">
    <property type="entry name" value="Aar2_N"/>
</dbReference>
<dbReference type="InterPro" id="IPR038516">
    <property type="entry name" value="AAR2_N_sf"/>
</dbReference>
<dbReference type="GO" id="GO:0005681">
    <property type="term" value="C:spliceosomal complex"/>
    <property type="evidence" value="ECO:0007669"/>
    <property type="project" value="UniProtKB-KW"/>
</dbReference>
<keyword evidence="5" id="KW-0747">Spliceosome</keyword>
<reference evidence="12" key="2">
    <citation type="submission" date="2025-09" db="UniProtKB">
        <authorList>
            <consortium name="Ensembl"/>
        </authorList>
    </citation>
    <scope>IDENTIFICATION</scope>
    <source>
        <strain evidence="12">Glennie</strain>
    </source>
</reference>
<dbReference type="GeneTree" id="ENSGT00390000007796"/>
<dbReference type="RefSeq" id="XP_028926819.1">
    <property type="nucleotide sequence ID" value="XM_029070986.2"/>
</dbReference>
<dbReference type="Ensembl" id="ENSOANT00000070846.1">
    <property type="protein sequence ID" value="ENSOANP00000040486.1"/>
    <property type="gene ID" value="ENSOANG00000038341.1"/>
</dbReference>
<evidence type="ECO:0000256" key="8">
    <source>
        <dbReference type="ARBA" id="ARBA00047009"/>
    </source>
</evidence>
<name>A0A6I8NII6_ORNAN</name>
<keyword evidence="13" id="KW-1185">Reference proteome</keyword>
<reference evidence="12" key="1">
    <citation type="submission" date="2025-08" db="UniProtKB">
        <authorList>
            <consortium name="Ensembl"/>
        </authorList>
    </citation>
    <scope>IDENTIFICATION</scope>
    <source>
        <strain evidence="12">Glennie</strain>
    </source>
</reference>
<accession>A0A6I8NII6</accession>
<dbReference type="InParanoid" id="A0A6I8NII6"/>
<dbReference type="Bgee" id="ENSOANG00000038341">
    <property type="expression patterns" value="Expressed in heart and 6 other cell types or tissues"/>
</dbReference>
<evidence type="ECO:0000256" key="5">
    <source>
        <dbReference type="ARBA" id="ARBA00022728"/>
    </source>
</evidence>
<keyword evidence="4" id="KW-0507">mRNA processing</keyword>